<accession>A0A972JZF4</accession>
<name>A0A972JZF4_9BACL</name>
<dbReference type="InterPro" id="IPR025438">
    <property type="entry name" value="DUF4180"/>
</dbReference>
<comment type="caution">
    <text evidence="2">The sequence shown here is derived from an EMBL/GenBank/DDBJ whole genome shotgun (WGS) entry which is preliminary data.</text>
</comment>
<feature type="domain" description="DUF4180" evidence="1">
    <location>
        <begin position="9"/>
        <end position="118"/>
    </location>
</feature>
<organism evidence="2 3">
    <name type="scientific">Paenibacillus foliorum</name>
    <dbReference type="NCBI Taxonomy" id="2654974"/>
    <lineage>
        <taxon>Bacteria</taxon>
        <taxon>Bacillati</taxon>
        <taxon>Bacillota</taxon>
        <taxon>Bacilli</taxon>
        <taxon>Bacillales</taxon>
        <taxon>Paenibacillaceae</taxon>
        <taxon>Paenibacillus</taxon>
    </lineage>
</organism>
<dbReference type="Pfam" id="PF13788">
    <property type="entry name" value="DUF4180"/>
    <property type="match status" value="1"/>
</dbReference>
<dbReference type="RefSeq" id="WP_171649951.1">
    <property type="nucleotide sequence ID" value="NZ_WHOD01000003.1"/>
</dbReference>
<dbReference type="Proteomes" id="UP000641588">
    <property type="component" value="Unassembled WGS sequence"/>
</dbReference>
<keyword evidence="3" id="KW-1185">Reference proteome</keyword>
<reference evidence="2" key="1">
    <citation type="submission" date="2019-10" db="EMBL/GenBank/DDBJ databases">
        <title>Description of Paenibacillus glebae sp. nov.</title>
        <authorList>
            <person name="Carlier A."/>
            <person name="Qi S."/>
        </authorList>
    </citation>
    <scope>NUCLEOTIDE SEQUENCE</scope>
    <source>
        <strain evidence="2">LMG 31456</strain>
    </source>
</reference>
<proteinExistence type="predicted"/>
<dbReference type="AlphaFoldDB" id="A0A972JZF4"/>
<evidence type="ECO:0000313" key="3">
    <source>
        <dbReference type="Proteomes" id="UP000641588"/>
    </source>
</evidence>
<dbReference type="EMBL" id="WHOD01000003">
    <property type="protein sequence ID" value="NOU91793.1"/>
    <property type="molecule type" value="Genomic_DNA"/>
</dbReference>
<sequence>MNITKVIKNDVEIAVVSTSEILITDVQSALDLLATVNFEAGCDRIILNKSAISEEFFNLKTRLAGEILQKFINYHVKIAIVGDFSVYSSKSLNDFIGECNKGKDIFFLSDEELAVDKLSFLGGR</sequence>
<gene>
    <name evidence="2" type="ORF">GC093_00875</name>
</gene>
<protein>
    <submittedName>
        <fullName evidence="2">DUF4180 domain-containing protein</fullName>
    </submittedName>
</protein>
<evidence type="ECO:0000259" key="1">
    <source>
        <dbReference type="Pfam" id="PF13788"/>
    </source>
</evidence>
<evidence type="ECO:0000313" key="2">
    <source>
        <dbReference type="EMBL" id="NOU91793.1"/>
    </source>
</evidence>